<feature type="domain" description="FAD dependent oxidoreductase" evidence="1">
    <location>
        <begin position="38"/>
        <end position="400"/>
    </location>
</feature>
<dbReference type="EMBL" id="RBNH01000029">
    <property type="protein sequence ID" value="RKO19954.1"/>
    <property type="molecule type" value="Genomic_DNA"/>
</dbReference>
<dbReference type="SUPFAM" id="SSF51905">
    <property type="entry name" value="FAD/NAD(P)-binding domain"/>
    <property type="match status" value="1"/>
</dbReference>
<name>A0A3B0F430_PSEPS</name>
<evidence type="ECO:0000259" key="1">
    <source>
        <dbReference type="Pfam" id="PF01266"/>
    </source>
</evidence>
<dbReference type="InterPro" id="IPR036188">
    <property type="entry name" value="FAD/NAD-bd_sf"/>
</dbReference>
<dbReference type="Pfam" id="PF01266">
    <property type="entry name" value="DAO"/>
    <property type="match status" value="1"/>
</dbReference>
<proteinExistence type="predicted"/>
<dbReference type="PANTHER" id="PTHR13847">
    <property type="entry name" value="SARCOSINE DEHYDROGENASE-RELATED"/>
    <property type="match status" value="1"/>
</dbReference>
<comment type="caution">
    <text evidence="2">The sequence shown here is derived from an EMBL/GenBank/DDBJ whole genome shotgun (WGS) entry which is preliminary data.</text>
</comment>
<dbReference type="Gene3D" id="3.50.50.60">
    <property type="entry name" value="FAD/NAD(P)-binding domain"/>
    <property type="match status" value="1"/>
</dbReference>
<accession>A0A3B0F430</accession>
<protein>
    <submittedName>
        <fullName evidence="2">FAD-dependent oxidoreductase</fullName>
    </submittedName>
</protein>
<sequence length="467" mass="50690">MNTMRKSADFSNGDISFWFRDTGMPHRRPALPGPIDVDVAIVGAGLTGLWTAYYLATSAPELTIAVVEKHFAGFGASGRNGGWLSGEPAGQFRRYAKTHGTDSARAMQQNMFSTIDEVLSISKQENIHADIEKDGLIHVATNDAQLDRLKHHVEELRAQGWGPEDLQTLSPAEVSARVNVAGARGGFWTPHCARIHPTKFTLGLAEAVERLGVTIYEGTSAESIEAGAVHTSRGTVSAKHIVRALEGYTDSLQGHRRKLMPMNSSMIITEPLPQSIWDEIGWRGAELVGDMGHSFAYSHRTEDGRIALGGRGVPYNYASSFDPNGTTANKAVGQLMDKMVSMFPAVSRSSVQHTWSGVLGVPRDWCAAVNFDKRTGIASAGGYVGHGLAGTNLAARTLRDLILGYDTDLAHLPWVGRHVRRWEVEPIRWVGASTLYAAYRYADRKENASSQPTTALAARLADVASGR</sequence>
<dbReference type="GO" id="GO:0005737">
    <property type="term" value="C:cytoplasm"/>
    <property type="evidence" value="ECO:0007669"/>
    <property type="project" value="TreeGrafter"/>
</dbReference>
<dbReference type="RefSeq" id="WP_120693652.1">
    <property type="nucleotide sequence ID" value="NZ_RBNH01000029.1"/>
</dbReference>
<gene>
    <name evidence="2" type="ORF">D7Z96_19620</name>
</gene>
<evidence type="ECO:0000313" key="2">
    <source>
        <dbReference type="EMBL" id="RKO19954.1"/>
    </source>
</evidence>
<dbReference type="PANTHER" id="PTHR13847:SF285">
    <property type="entry name" value="FAD DEPENDENT OXIDOREDUCTASE DOMAIN-CONTAINING PROTEIN"/>
    <property type="match status" value="1"/>
</dbReference>
<dbReference type="InterPro" id="IPR006076">
    <property type="entry name" value="FAD-dep_OxRdtase"/>
</dbReference>
<reference evidence="3" key="2">
    <citation type="submission" date="2018-10" db="EMBL/GenBank/DDBJ databases">
        <authorList>
            <person name="Wang Y."/>
            <person name="Wang J."/>
            <person name="Yang X."/>
            <person name="Wang Z."/>
            <person name="Huang Y."/>
        </authorList>
    </citation>
    <scope>NUCLEOTIDE SEQUENCE [LARGE SCALE GENOMIC DNA]</scope>
    <source>
        <strain evidence="3">J015</strain>
    </source>
</reference>
<dbReference type="AlphaFoldDB" id="A0A3B0F430"/>
<reference evidence="2 3" key="1">
    <citation type="submission" date="2018-10" db="EMBL/GenBank/DDBJ databases">
        <title>Genome-guide identification and characterization of bacteria that degrade polycyclic aromatic hydrocarbons and resist hexavalent chromium simultaneously.</title>
        <authorList>
            <person name="Feng H."/>
        </authorList>
    </citation>
    <scope>NUCLEOTIDE SEQUENCE [LARGE SCALE GENOMIC DNA]</scope>
    <source>
        <strain evidence="2 3">J015</strain>
    </source>
</reference>
<dbReference type="Proteomes" id="UP000273159">
    <property type="component" value="Unassembled WGS sequence"/>
</dbReference>
<organism evidence="2 3">
    <name type="scientific">Pseudarthrobacter phenanthrenivorans</name>
    <name type="common">Arthrobacter phenanthrenivorans</name>
    <dbReference type="NCBI Taxonomy" id="361575"/>
    <lineage>
        <taxon>Bacteria</taxon>
        <taxon>Bacillati</taxon>
        <taxon>Actinomycetota</taxon>
        <taxon>Actinomycetes</taxon>
        <taxon>Micrococcales</taxon>
        <taxon>Micrococcaceae</taxon>
        <taxon>Pseudarthrobacter</taxon>
    </lineage>
</organism>
<dbReference type="Gene3D" id="3.30.9.10">
    <property type="entry name" value="D-Amino Acid Oxidase, subunit A, domain 2"/>
    <property type="match status" value="1"/>
</dbReference>
<evidence type="ECO:0000313" key="3">
    <source>
        <dbReference type="Proteomes" id="UP000273159"/>
    </source>
</evidence>